<evidence type="ECO:0000313" key="1">
    <source>
        <dbReference type="EMBL" id="VEB98972.1"/>
    </source>
</evidence>
<gene>
    <name evidence="1" type="ORF">NCTC11466_02942</name>
</gene>
<accession>A0A447V4A4</accession>
<dbReference type="AlphaFoldDB" id="A0A447V4A4"/>
<dbReference type="Pfam" id="PF06147">
    <property type="entry name" value="DUF968"/>
    <property type="match status" value="1"/>
</dbReference>
<organism evidence="1 2">
    <name type="scientific">Cedecea lapagei</name>
    <dbReference type="NCBI Taxonomy" id="158823"/>
    <lineage>
        <taxon>Bacteria</taxon>
        <taxon>Pseudomonadati</taxon>
        <taxon>Pseudomonadota</taxon>
        <taxon>Gammaproteobacteria</taxon>
        <taxon>Enterobacterales</taxon>
        <taxon>Enterobacteriaceae</taxon>
        <taxon>Cedecea</taxon>
    </lineage>
</organism>
<proteinExistence type="predicted"/>
<sequence length="262" mass="29624">MRAILTVEIAHNMGVVLLKPGRELMQLFGYGRVLIEMPPKAMAHLPSGKIPDARQPLIEDTALDTFFSDERVIQAAGGMTSLESWLFRSVHHCQWPHTDYHHNEKVTMRHSPGAMLLCWSCDNKLRDQSTEQLEAIALQNVKAWVIDAVLSKLGFNSDRELSLAELCWWAVYMGVSEAIGETMARRALNFKPDPILSVYRETDLEPSVPATSELAKRTAYFQQQKEQEQVRGKPVVALVVDPEYPQTFFPDQNEFAGKIQAT</sequence>
<dbReference type="InterPro" id="IPR010373">
    <property type="entry name" value="DUF968"/>
</dbReference>
<protein>
    <submittedName>
        <fullName evidence="1">Protein of uncharacterized function (DUF968)</fullName>
    </submittedName>
</protein>
<keyword evidence="2" id="KW-1185">Reference proteome</keyword>
<dbReference type="Proteomes" id="UP000274122">
    <property type="component" value="Chromosome"/>
</dbReference>
<dbReference type="KEGG" id="clap:NCTC11466_02942"/>
<evidence type="ECO:0000313" key="2">
    <source>
        <dbReference type="Proteomes" id="UP000274122"/>
    </source>
</evidence>
<reference evidence="1 2" key="1">
    <citation type="submission" date="2018-12" db="EMBL/GenBank/DDBJ databases">
        <authorList>
            <consortium name="Pathogen Informatics"/>
        </authorList>
    </citation>
    <scope>NUCLEOTIDE SEQUENCE [LARGE SCALE GENOMIC DNA]</scope>
    <source>
        <strain evidence="1 2">NCTC11466</strain>
    </source>
</reference>
<dbReference type="EMBL" id="LR134201">
    <property type="protein sequence ID" value="VEB98972.1"/>
    <property type="molecule type" value="Genomic_DNA"/>
</dbReference>
<name>A0A447V4A4_9ENTR</name>